<evidence type="ECO:0000256" key="7">
    <source>
        <dbReference type="ARBA" id="ARBA00023002"/>
    </source>
</evidence>
<dbReference type="GO" id="GO:0005737">
    <property type="term" value="C:cytoplasm"/>
    <property type="evidence" value="ECO:0007669"/>
    <property type="project" value="UniProtKB-SubCell"/>
</dbReference>
<comment type="pathway">
    <text evidence="2">Lipid metabolism.</text>
</comment>
<dbReference type="PRINTS" id="PR00087">
    <property type="entry name" value="LIPOXYGENASE"/>
</dbReference>
<feature type="domain" description="PLAT" evidence="15">
    <location>
        <begin position="2"/>
        <end position="120"/>
    </location>
</feature>
<protein>
    <recommendedName>
        <fullName evidence="19">Hydroperoxide isomerase ALOXE3-like</fullName>
    </recommendedName>
</protein>
<evidence type="ECO:0000256" key="4">
    <source>
        <dbReference type="ARBA" id="ARBA00022490"/>
    </source>
</evidence>
<evidence type="ECO:0000256" key="9">
    <source>
        <dbReference type="ARBA" id="ARBA00023098"/>
    </source>
</evidence>
<feature type="binding site" evidence="10">
    <location>
        <position position="366"/>
    </location>
    <ligand>
        <name>Fe cation</name>
        <dbReference type="ChEBI" id="CHEBI:24875"/>
        <note>catalytic</note>
    </ligand>
</feature>
<keyword evidence="7 14" id="KW-0560">Oxidoreductase</keyword>
<keyword evidence="18" id="KW-1185">Reference proteome</keyword>
<dbReference type="SUPFAM" id="SSF48484">
    <property type="entry name" value="Lipoxigenase"/>
    <property type="match status" value="1"/>
</dbReference>
<evidence type="ECO:0000256" key="10">
    <source>
        <dbReference type="PIRSR" id="PIRSR601885-1"/>
    </source>
</evidence>
<evidence type="ECO:0000256" key="3">
    <source>
        <dbReference type="ARBA" id="ARBA00009419"/>
    </source>
</evidence>
<evidence type="ECO:0000313" key="18">
    <source>
        <dbReference type="Proteomes" id="UP000823561"/>
    </source>
</evidence>
<evidence type="ECO:0000256" key="12">
    <source>
        <dbReference type="PIRSR" id="PIRSR601885-3"/>
    </source>
</evidence>
<evidence type="ECO:0000256" key="1">
    <source>
        <dbReference type="ARBA" id="ARBA00004496"/>
    </source>
</evidence>
<dbReference type="InterPro" id="IPR001885">
    <property type="entry name" value="LipOase_mml"/>
</dbReference>
<dbReference type="Proteomes" id="UP000823561">
    <property type="component" value="Chromosome 7"/>
</dbReference>
<reference evidence="17" key="1">
    <citation type="submission" date="2020-10" db="EMBL/GenBank/DDBJ databases">
        <title>Chromosome-scale genome assembly of the Allis shad, Alosa alosa.</title>
        <authorList>
            <person name="Margot Z."/>
            <person name="Christophe K."/>
            <person name="Cabau C."/>
            <person name="Louis A."/>
            <person name="Berthelot C."/>
            <person name="Parey E."/>
            <person name="Roest Crollius H."/>
            <person name="Montfort J."/>
            <person name="Robinson-Rechavi M."/>
            <person name="Bucao C."/>
            <person name="Bouchez O."/>
            <person name="Gislard M."/>
            <person name="Lluch J."/>
            <person name="Milhes M."/>
            <person name="Lampietro C."/>
            <person name="Lopez Roques C."/>
            <person name="Donnadieu C."/>
            <person name="Braasch I."/>
            <person name="Desvignes T."/>
            <person name="Postlethwait J."/>
            <person name="Bobe J."/>
            <person name="Guiguen Y."/>
        </authorList>
    </citation>
    <scope>NUCLEOTIDE SEQUENCE</scope>
    <source>
        <strain evidence="17">M-15738</strain>
        <tissue evidence="17">Blood</tissue>
    </source>
</reference>
<dbReference type="Pfam" id="PF01477">
    <property type="entry name" value="PLAT"/>
    <property type="match status" value="1"/>
</dbReference>
<gene>
    <name evidence="17" type="ORF">AALO_G00102170</name>
</gene>
<evidence type="ECO:0000256" key="2">
    <source>
        <dbReference type="ARBA" id="ARBA00005189"/>
    </source>
</evidence>
<dbReference type="PROSITE" id="PS51393">
    <property type="entry name" value="LIPOXYGENASE_3"/>
    <property type="match status" value="1"/>
</dbReference>
<dbReference type="PROSITE" id="PS50095">
    <property type="entry name" value="PLAT"/>
    <property type="match status" value="1"/>
</dbReference>
<evidence type="ECO:0000259" key="16">
    <source>
        <dbReference type="PROSITE" id="PS51393"/>
    </source>
</evidence>
<name>A0AAV6GUK4_9TELE</name>
<dbReference type="InterPro" id="IPR000907">
    <property type="entry name" value="LipOase"/>
</dbReference>
<dbReference type="InterPro" id="IPR020833">
    <property type="entry name" value="LipOase_Fe_BS"/>
</dbReference>
<keyword evidence="9" id="KW-0443">Lipid metabolism</keyword>
<comment type="cofactor">
    <cofactor evidence="10">
        <name>Fe cation</name>
        <dbReference type="ChEBI" id="CHEBI:24875"/>
    </cofactor>
    <text evidence="10">Binds 1 Fe cation per subunit.</text>
</comment>
<dbReference type="PANTHER" id="PTHR11771">
    <property type="entry name" value="LIPOXYGENASE"/>
    <property type="match status" value="1"/>
</dbReference>
<dbReference type="FunFam" id="1.20.245.10:FF:000001">
    <property type="entry name" value="Arachidonate 5-lipoxygenase a"/>
    <property type="match status" value="1"/>
</dbReference>
<comment type="caution">
    <text evidence="17">The sequence shown here is derived from an EMBL/GenBank/DDBJ whole genome shotgun (WGS) entry which is preliminary data.</text>
</comment>
<keyword evidence="6 14" id="KW-0223">Dioxygenase</keyword>
<dbReference type="EMBL" id="JADWDJ010000007">
    <property type="protein sequence ID" value="KAG5278734.1"/>
    <property type="molecule type" value="Genomic_DNA"/>
</dbReference>
<evidence type="ECO:0000256" key="13">
    <source>
        <dbReference type="PROSITE-ProRule" id="PRU00152"/>
    </source>
</evidence>
<dbReference type="SUPFAM" id="SSF49723">
    <property type="entry name" value="Lipase/lipooxygenase domain (PLAT/LH2 domain)"/>
    <property type="match status" value="1"/>
</dbReference>
<feature type="binding site" evidence="10">
    <location>
        <position position="371"/>
    </location>
    <ligand>
        <name>Fe cation</name>
        <dbReference type="ChEBI" id="CHEBI:24875"/>
        <note>catalytic</note>
    </ligand>
</feature>
<dbReference type="GO" id="GO:0034440">
    <property type="term" value="P:lipid oxidation"/>
    <property type="evidence" value="ECO:0007669"/>
    <property type="project" value="InterPro"/>
</dbReference>
<dbReference type="InterPro" id="IPR013819">
    <property type="entry name" value="LipOase_C"/>
</dbReference>
<dbReference type="Gene3D" id="2.60.60.20">
    <property type="entry name" value="PLAT/LH2 domain"/>
    <property type="match status" value="1"/>
</dbReference>
<sequence>MVIYTVTAYTGNRALAGTTSYISIQFQGPEEDSDNIPLNGGIQAVGFHTGSEQKFEVHYKKALGELVLVKIRSKAFLGLVNEWFCDKILITTPEGDELLFPCYRWLACNEKLVLRPAKALLVFKDTNQVALRERRRQLENRQDAFRWSVYAEGTPHIIDFDSALALPAELRFSYTKNNEFFYTAGKQLALLKLIGLADCRDSWESICQMEALLCGARNETLKYVIGHWDKDEFFGYQFLNGLNPMVIQRCSKLPENFPVTEEMVKNRLGKSTLTAEIENGNIFLCDYKMLDGLIGNEVNGEQQFLTAPLVLLHLNHHGKMLPIAIQLKQTPGHENPIFLPTDEHDWLLAKIFVRAAEFSVHEVDFHLLRTHLLAEVFTVAMLRDLPPIHPLFKLLIPHTRYTLHINILARNRLISEDGAITMYSGIGGSALSKLLRRATASLTYSSLCLPDNISERGLEDVPNYYYREDGLKLWNILHKYVEGVLQYYYKSDEDVQKDTELQKWISGIFTEGFLGRKKTGIPDSFATVKDLIKFVTMVIFTASAQHAAVNNGQFDFGGWMPNLPTALRKPPPKVKGQTTEKTILETLPNKGTTVNGMAVLKLLSSKSTDHYPLGSFPEDLFDEDGPRNHIEDFQKQLEKLSGEIEGRNKWLEPPYTFLNPTNVDNSVAI</sequence>
<dbReference type="AlphaFoldDB" id="A0AAV6GUK4"/>
<dbReference type="InterPro" id="IPR001024">
    <property type="entry name" value="PLAT/LH2_dom"/>
</dbReference>
<evidence type="ECO:0000256" key="11">
    <source>
        <dbReference type="PIRSR" id="PIRSR601885-2"/>
    </source>
</evidence>
<comment type="similarity">
    <text evidence="3 14">Belongs to the lipoxygenase family.</text>
</comment>
<evidence type="ECO:0000256" key="6">
    <source>
        <dbReference type="ARBA" id="ARBA00022964"/>
    </source>
</evidence>
<comment type="subcellular location">
    <subcellularLocation>
        <location evidence="1">Cytoplasm</location>
    </subcellularLocation>
</comment>
<proteinExistence type="inferred from homology"/>
<evidence type="ECO:0000313" key="17">
    <source>
        <dbReference type="EMBL" id="KAG5278734.1"/>
    </source>
</evidence>
<comment type="caution">
    <text evidence="13">Lacks conserved residue(s) required for the propagation of feature annotation.</text>
</comment>
<evidence type="ECO:0000256" key="14">
    <source>
        <dbReference type="RuleBase" id="RU003974"/>
    </source>
</evidence>
<keyword evidence="8 10" id="KW-0408">Iron</keyword>
<keyword evidence="5 10" id="KW-0479">Metal-binding</keyword>
<dbReference type="Gene3D" id="1.20.245.10">
    <property type="entry name" value="Lipoxygenase-1, Domain 5"/>
    <property type="match status" value="1"/>
</dbReference>
<keyword evidence="4" id="KW-0963">Cytoplasm</keyword>
<evidence type="ECO:0000256" key="8">
    <source>
        <dbReference type="ARBA" id="ARBA00023004"/>
    </source>
</evidence>
<organism evidence="17 18">
    <name type="scientific">Alosa alosa</name>
    <name type="common">allis shad</name>
    <dbReference type="NCBI Taxonomy" id="278164"/>
    <lineage>
        <taxon>Eukaryota</taxon>
        <taxon>Metazoa</taxon>
        <taxon>Chordata</taxon>
        <taxon>Craniata</taxon>
        <taxon>Vertebrata</taxon>
        <taxon>Euteleostomi</taxon>
        <taxon>Actinopterygii</taxon>
        <taxon>Neopterygii</taxon>
        <taxon>Teleostei</taxon>
        <taxon>Clupei</taxon>
        <taxon>Clupeiformes</taxon>
        <taxon>Clupeoidei</taxon>
        <taxon>Clupeidae</taxon>
        <taxon>Alosa</taxon>
    </lineage>
</organism>
<feature type="site" description="Essential for stabilizing binding to COTL1" evidence="12">
    <location>
        <position position="105"/>
    </location>
</feature>
<dbReference type="GO" id="GO:0005506">
    <property type="term" value="F:iron ion binding"/>
    <property type="evidence" value="ECO:0007669"/>
    <property type="project" value="InterPro"/>
</dbReference>
<evidence type="ECO:0008006" key="19">
    <source>
        <dbReference type="Google" id="ProtNLM"/>
    </source>
</evidence>
<evidence type="ECO:0000256" key="5">
    <source>
        <dbReference type="ARBA" id="ARBA00022723"/>
    </source>
</evidence>
<accession>A0AAV6GUK4</accession>
<dbReference type="PROSITE" id="PS00711">
    <property type="entry name" value="LIPOXYGENASE_1"/>
    <property type="match status" value="1"/>
</dbReference>
<keyword evidence="11" id="KW-0106">Calcium</keyword>
<dbReference type="Gene3D" id="3.10.450.60">
    <property type="match status" value="1"/>
</dbReference>
<evidence type="ECO:0000259" key="15">
    <source>
        <dbReference type="PROSITE" id="PS50095"/>
    </source>
</evidence>
<dbReference type="GO" id="GO:0016702">
    <property type="term" value="F:oxidoreductase activity, acting on single donors with incorporation of molecular oxygen, incorporation of two atoms of oxygen"/>
    <property type="evidence" value="ECO:0007669"/>
    <property type="project" value="InterPro"/>
</dbReference>
<feature type="binding site" evidence="10">
    <location>
        <position position="669"/>
    </location>
    <ligand>
        <name>Fe cation</name>
        <dbReference type="ChEBI" id="CHEBI:24875"/>
        <note>catalytic</note>
    </ligand>
</feature>
<feature type="binding site" evidence="11">
    <location>
        <position position="17"/>
    </location>
    <ligand>
        <name>Ca(2+)</name>
        <dbReference type="ChEBI" id="CHEBI:29108"/>
        <label>1</label>
    </ligand>
</feature>
<dbReference type="PROSITE" id="PS00081">
    <property type="entry name" value="LIPOXYGENASE_2"/>
    <property type="match status" value="1"/>
</dbReference>
<dbReference type="SMART" id="SM00308">
    <property type="entry name" value="LH2"/>
    <property type="match status" value="1"/>
</dbReference>
<feature type="binding site" evidence="10">
    <location>
        <position position="546"/>
    </location>
    <ligand>
        <name>Fe cation</name>
        <dbReference type="ChEBI" id="CHEBI:24875"/>
        <note>catalytic</note>
    </ligand>
</feature>
<dbReference type="InterPro" id="IPR020834">
    <property type="entry name" value="LipOase_CS"/>
</dbReference>
<dbReference type="PRINTS" id="PR00467">
    <property type="entry name" value="MAMLPOXGNASE"/>
</dbReference>
<dbReference type="InterPro" id="IPR036392">
    <property type="entry name" value="PLAT/LH2_dom_sf"/>
</dbReference>
<dbReference type="InterPro" id="IPR036226">
    <property type="entry name" value="LipOase_C_sf"/>
</dbReference>
<dbReference type="Pfam" id="PF00305">
    <property type="entry name" value="Lipoxygenase"/>
    <property type="match status" value="1"/>
</dbReference>
<feature type="domain" description="Lipoxygenase" evidence="16">
    <location>
        <begin position="120"/>
        <end position="669"/>
    </location>
</feature>